<dbReference type="Pfam" id="PF13442">
    <property type="entry name" value="Cytochrome_CBB3"/>
    <property type="match status" value="1"/>
</dbReference>
<dbReference type="KEGG" id="vbh:CMV30_06110"/>
<keyword evidence="5" id="KW-0732">Signal</keyword>
<dbReference type="GO" id="GO:0020037">
    <property type="term" value="F:heme binding"/>
    <property type="evidence" value="ECO:0007669"/>
    <property type="project" value="InterPro"/>
</dbReference>
<evidence type="ECO:0000259" key="6">
    <source>
        <dbReference type="PROSITE" id="PS51007"/>
    </source>
</evidence>
<feature type="chain" id="PRO_5012990663" evidence="5">
    <location>
        <begin position="24"/>
        <end position="474"/>
    </location>
</feature>
<evidence type="ECO:0000256" key="5">
    <source>
        <dbReference type="SAM" id="SignalP"/>
    </source>
</evidence>
<name>A0A290QGT2_9BACT</name>
<dbReference type="RefSeq" id="WP_096055193.1">
    <property type="nucleotide sequence ID" value="NZ_CP023344.1"/>
</dbReference>
<reference evidence="7 8" key="1">
    <citation type="submission" date="2017-09" db="EMBL/GenBank/DDBJ databases">
        <title>Complete genome sequence of Verrucomicrobial strain HZ-65, isolated from freshwater.</title>
        <authorList>
            <person name="Choi A."/>
        </authorList>
    </citation>
    <scope>NUCLEOTIDE SEQUENCE [LARGE SCALE GENOMIC DNA]</scope>
    <source>
        <strain evidence="7 8">HZ-65</strain>
    </source>
</reference>
<dbReference type="OrthoDB" id="9770043at2"/>
<feature type="domain" description="Cytochrome c" evidence="6">
    <location>
        <begin position="23"/>
        <end position="102"/>
    </location>
</feature>
<evidence type="ECO:0000256" key="1">
    <source>
        <dbReference type="ARBA" id="ARBA00022617"/>
    </source>
</evidence>
<dbReference type="InterPro" id="IPR036909">
    <property type="entry name" value="Cyt_c-like_dom_sf"/>
</dbReference>
<dbReference type="InterPro" id="IPR011041">
    <property type="entry name" value="Quinoprot_gluc/sorb_DH_b-prop"/>
</dbReference>
<keyword evidence="1 4" id="KW-0349">Heme</keyword>
<organism evidence="7 8">
    <name type="scientific">Nibricoccus aquaticus</name>
    <dbReference type="NCBI Taxonomy" id="2576891"/>
    <lineage>
        <taxon>Bacteria</taxon>
        <taxon>Pseudomonadati</taxon>
        <taxon>Verrucomicrobiota</taxon>
        <taxon>Opitutia</taxon>
        <taxon>Opitutales</taxon>
        <taxon>Opitutaceae</taxon>
        <taxon>Nibricoccus</taxon>
    </lineage>
</organism>
<dbReference type="PANTHER" id="PTHR19328">
    <property type="entry name" value="HEDGEHOG-INTERACTING PROTEIN"/>
    <property type="match status" value="1"/>
</dbReference>
<dbReference type="AlphaFoldDB" id="A0A290QGT2"/>
<dbReference type="EMBL" id="CP023344">
    <property type="protein sequence ID" value="ATC63561.1"/>
    <property type="molecule type" value="Genomic_DNA"/>
</dbReference>
<protein>
    <submittedName>
        <fullName evidence="7">Glucose sorbosone dehydrogenase</fullName>
    </submittedName>
</protein>
<evidence type="ECO:0000256" key="3">
    <source>
        <dbReference type="ARBA" id="ARBA00023004"/>
    </source>
</evidence>
<dbReference type="PROSITE" id="PS51007">
    <property type="entry name" value="CYTC"/>
    <property type="match status" value="1"/>
</dbReference>
<dbReference type="SUPFAM" id="SSF50952">
    <property type="entry name" value="Soluble quinoprotein glucose dehydrogenase"/>
    <property type="match status" value="1"/>
</dbReference>
<accession>A0A290QGT2</accession>
<keyword evidence="3 4" id="KW-0408">Iron</keyword>
<dbReference type="Gene3D" id="1.10.760.10">
    <property type="entry name" value="Cytochrome c-like domain"/>
    <property type="match status" value="1"/>
</dbReference>
<dbReference type="Pfam" id="PF07995">
    <property type="entry name" value="GSDH"/>
    <property type="match status" value="1"/>
</dbReference>
<feature type="signal peptide" evidence="5">
    <location>
        <begin position="1"/>
        <end position="23"/>
    </location>
</feature>
<keyword evidence="8" id="KW-1185">Reference proteome</keyword>
<evidence type="ECO:0000256" key="4">
    <source>
        <dbReference type="PROSITE-ProRule" id="PRU00433"/>
    </source>
</evidence>
<evidence type="ECO:0000313" key="8">
    <source>
        <dbReference type="Proteomes" id="UP000217265"/>
    </source>
</evidence>
<dbReference type="InterPro" id="IPR012938">
    <property type="entry name" value="Glc/Sorbosone_DH"/>
</dbReference>
<dbReference type="Proteomes" id="UP000217265">
    <property type="component" value="Chromosome"/>
</dbReference>
<proteinExistence type="predicted"/>
<dbReference type="GO" id="GO:0046872">
    <property type="term" value="F:metal ion binding"/>
    <property type="evidence" value="ECO:0007669"/>
    <property type="project" value="UniProtKB-KW"/>
</dbReference>
<dbReference type="GO" id="GO:0009055">
    <property type="term" value="F:electron transfer activity"/>
    <property type="evidence" value="ECO:0007669"/>
    <property type="project" value="InterPro"/>
</dbReference>
<sequence length="474" mass="51906">MNVFRHGLLLALTSTLLAPAAFAQKREASGLYAQFCASCHGAKLQGGTSPSMLDDVWRYGGDDATLTRIIREGTAEAGMPAFGGAFSDAEIRALVVFIREQRIDYQRSRTSVAQPSSDAVIKSEQHTFTLETVADGLREPWSLAWLPDGRMLITEKPGTLRIVENGKLLSAPVAGTPEVNSGGQGGLLEVATHPDYAKNGWIYLAFSHPAKNAQGENVSMTKLVRGKIRDGAWTDEEAIWTAPLETYRRAGGVHYGCRIAFDGKGYLYFSHGERGTQEHAQDIKRPNGKIHRIHDDGRIPADNPFVNEPGAIGSIWTFGNRNPQGLDFDPRTGVLWETEHGPRGGDELNIVSKGLNYGWPVITYGMNYNGTPITGETARAGMEQPVIHWTPSIAVCGIDFYEGGAFPKWTGNLFVTALAQQELRRVVIENNQVTHQEVMLKDIARLRDVASGPDGLLYVVMNGPDRIVRLVPVK</sequence>
<dbReference type="SUPFAM" id="SSF46626">
    <property type="entry name" value="Cytochrome c"/>
    <property type="match status" value="1"/>
</dbReference>
<evidence type="ECO:0000313" key="7">
    <source>
        <dbReference type="EMBL" id="ATC63561.1"/>
    </source>
</evidence>
<keyword evidence="2 4" id="KW-0479">Metal-binding</keyword>
<evidence type="ECO:0000256" key="2">
    <source>
        <dbReference type="ARBA" id="ARBA00022723"/>
    </source>
</evidence>
<dbReference type="InterPro" id="IPR009056">
    <property type="entry name" value="Cyt_c-like_dom"/>
</dbReference>
<dbReference type="PANTHER" id="PTHR19328:SF75">
    <property type="entry name" value="ALDOSE SUGAR DEHYDROGENASE YLII"/>
    <property type="match status" value="1"/>
</dbReference>
<gene>
    <name evidence="7" type="ORF">CMV30_06110</name>
</gene>
<dbReference type="Gene3D" id="2.120.10.30">
    <property type="entry name" value="TolB, C-terminal domain"/>
    <property type="match status" value="1"/>
</dbReference>
<dbReference type="InterPro" id="IPR011042">
    <property type="entry name" value="6-blade_b-propeller_TolB-like"/>
</dbReference>